<accession>A0ACC8XFP2</accession>
<sequence>MQLYMLTGFLGAGKTTALKHIIDYFADKKLAIIVNEFGKESIDGPLLKQDGVEMEEIINGSIFCACKIDKFEEVLTEITKKDLDVVLVETSGLSDTTSAYYVLTQPKFSALDYRGCITIVDALQFHKVVNTLKVCQSQVRMADLLVINKIDMVGEEQVDALVSTLSELNPYASIECVVKGAIKKSALDNLCPITKLENNEIKTQDLTLQKVLIQISPTCTMARLKSILRLLVEDAYRIKGFISVEGQTHLVECVGPIINISLYPNEEVDAQHLVILSGGKRNLLKKVKQVKQTYSTEILSIE</sequence>
<comment type="caution">
    <text evidence="1">The sequence shown here is derived from an EMBL/GenBank/DDBJ whole genome shotgun (WGS) entry which is preliminary data.</text>
</comment>
<evidence type="ECO:0000313" key="2">
    <source>
        <dbReference type="Proteomes" id="UP000188605"/>
    </source>
</evidence>
<dbReference type="Proteomes" id="UP000188605">
    <property type="component" value="Unassembled WGS sequence"/>
</dbReference>
<name>A0ACC8XFP2_9FIRM</name>
<proteinExistence type="predicted"/>
<evidence type="ECO:0000313" key="1">
    <source>
        <dbReference type="EMBL" id="ONI41947.1"/>
    </source>
</evidence>
<dbReference type="EMBL" id="LJDB01000024">
    <property type="protein sequence ID" value="ONI41947.1"/>
    <property type="molecule type" value="Genomic_DNA"/>
</dbReference>
<reference evidence="1" key="1">
    <citation type="submission" date="2016-08" db="EMBL/GenBank/DDBJ databases">
        <authorList>
            <person name="Ngugi D.K."/>
            <person name="Miyake S."/>
            <person name="Stingl U."/>
        </authorList>
    </citation>
    <scope>NUCLEOTIDE SEQUENCE</scope>
    <source>
        <strain evidence="1">SCG-B11WGA-EpuloA1</strain>
    </source>
</reference>
<keyword evidence="2" id="KW-1185">Reference proteome</keyword>
<organism evidence="1 2">
    <name type="scientific">Candidatus Epulonipiscium fishelsonii</name>
    <dbReference type="NCBI Taxonomy" id="77094"/>
    <lineage>
        <taxon>Bacteria</taxon>
        <taxon>Bacillati</taxon>
        <taxon>Bacillota</taxon>
        <taxon>Clostridia</taxon>
        <taxon>Lachnospirales</taxon>
        <taxon>Lachnospiraceae</taxon>
        <taxon>Candidatus Epulonipiscium</taxon>
    </lineage>
</organism>
<gene>
    <name evidence="1" type="ORF">AN396_02600</name>
</gene>
<protein>
    <submittedName>
        <fullName evidence="1">Uncharacterized protein</fullName>
    </submittedName>
</protein>